<dbReference type="Pfam" id="PF03227">
    <property type="entry name" value="GILT"/>
    <property type="match status" value="1"/>
</dbReference>
<dbReference type="OrthoDB" id="958254at2759"/>
<dbReference type="EMBL" id="KZ819662">
    <property type="protein sequence ID" value="PWN31107.1"/>
    <property type="molecule type" value="Genomic_DNA"/>
</dbReference>
<reference evidence="7 8" key="1">
    <citation type="journal article" date="2018" name="Mol. Biol. Evol.">
        <title>Broad Genomic Sampling Reveals a Smut Pathogenic Ancestry of the Fungal Clade Ustilaginomycotina.</title>
        <authorList>
            <person name="Kijpornyongpan T."/>
            <person name="Mondo S.J."/>
            <person name="Barry K."/>
            <person name="Sandor L."/>
            <person name="Lee J."/>
            <person name="Lipzen A."/>
            <person name="Pangilinan J."/>
            <person name="LaButti K."/>
            <person name="Hainaut M."/>
            <person name="Henrissat B."/>
            <person name="Grigoriev I.V."/>
            <person name="Spatafora J.W."/>
            <person name="Aime M.C."/>
        </authorList>
    </citation>
    <scope>NUCLEOTIDE SEQUENCE [LARGE SCALE GENOMIC DNA]</scope>
    <source>
        <strain evidence="7 8">MCA 5214</strain>
    </source>
</reference>
<evidence type="ECO:0008006" key="9">
    <source>
        <dbReference type="Google" id="ProtNLM"/>
    </source>
</evidence>
<dbReference type="RefSeq" id="XP_025365719.1">
    <property type="nucleotide sequence ID" value="XM_025505338.1"/>
</dbReference>
<dbReference type="PANTHER" id="PTHR13234:SF8">
    <property type="entry name" value="GAMMA-INTERFERON-INDUCIBLE LYSOSOMAL THIOL REDUCTASE"/>
    <property type="match status" value="1"/>
</dbReference>
<keyword evidence="8" id="KW-1185">Reference proteome</keyword>
<feature type="chain" id="PRO_5016404487" description="GILT-domain-containing protein" evidence="6">
    <location>
        <begin position="21"/>
        <end position="248"/>
    </location>
</feature>
<evidence type="ECO:0000256" key="2">
    <source>
        <dbReference type="ARBA" id="ARBA00005679"/>
    </source>
</evidence>
<accession>A0A316V0M7</accession>
<dbReference type="STRING" id="1569628.A0A316V0M7"/>
<dbReference type="Proteomes" id="UP000245884">
    <property type="component" value="Unassembled WGS sequence"/>
</dbReference>
<comment type="subcellular location">
    <subcellularLocation>
        <location evidence="1">Secreted</location>
    </subcellularLocation>
</comment>
<dbReference type="GeneID" id="37027161"/>
<dbReference type="InterPro" id="IPR004911">
    <property type="entry name" value="Interferon-induced_GILT"/>
</dbReference>
<organism evidence="7 8">
    <name type="scientific">Jaminaea rosea</name>
    <dbReference type="NCBI Taxonomy" id="1569628"/>
    <lineage>
        <taxon>Eukaryota</taxon>
        <taxon>Fungi</taxon>
        <taxon>Dikarya</taxon>
        <taxon>Basidiomycota</taxon>
        <taxon>Ustilaginomycotina</taxon>
        <taxon>Exobasidiomycetes</taxon>
        <taxon>Microstromatales</taxon>
        <taxon>Microstromatales incertae sedis</taxon>
        <taxon>Jaminaea</taxon>
    </lineage>
</organism>
<evidence type="ECO:0000256" key="6">
    <source>
        <dbReference type="SAM" id="SignalP"/>
    </source>
</evidence>
<comment type="similarity">
    <text evidence="2">Belongs to the GILT family.</text>
</comment>
<evidence type="ECO:0000313" key="8">
    <source>
        <dbReference type="Proteomes" id="UP000245884"/>
    </source>
</evidence>
<gene>
    <name evidence="7" type="ORF">BDZ90DRAFT_230105</name>
</gene>
<evidence type="ECO:0000313" key="7">
    <source>
        <dbReference type="EMBL" id="PWN31107.1"/>
    </source>
</evidence>
<evidence type="ECO:0000256" key="5">
    <source>
        <dbReference type="ARBA" id="ARBA00023180"/>
    </source>
</evidence>
<dbReference type="GO" id="GO:0016671">
    <property type="term" value="F:oxidoreductase activity, acting on a sulfur group of donors, disulfide as acceptor"/>
    <property type="evidence" value="ECO:0007669"/>
    <property type="project" value="InterPro"/>
</dbReference>
<keyword evidence="3" id="KW-0964">Secreted</keyword>
<evidence type="ECO:0000256" key="3">
    <source>
        <dbReference type="ARBA" id="ARBA00022525"/>
    </source>
</evidence>
<dbReference type="PANTHER" id="PTHR13234">
    <property type="entry name" value="GAMMA-INTERFERON INDUCIBLE LYSOSOMAL THIOL REDUCTASE GILT"/>
    <property type="match status" value="1"/>
</dbReference>
<proteinExistence type="inferred from homology"/>
<keyword evidence="4 6" id="KW-0732">Signal</keyword>
<dbReference type="GO" id="GO:0005576">
    <property type="term" value="C:extracellular region"/>
    <property type="evidence" value="ECO:0007669"/>
    <property type="project" value="UniProtKB-SubCell"/>
</dbReference>
<feature type="signal peptide" evidence="6">
    <location>
        <begin position="1"/>
        <end position="20"/>
    </location>
</feature>
<evidence type="ECO:0000256" key="1">
    <source>
        <dbReference type="ARBA" id="ARBA00004613"/>
    </source>
</evidence>
<keyword evidence="5" id="KW-0325">Glycoprotein</keyword>
<dbReference type="AlphaFoldDB" id="A0A316V0M7"/>
<name>A0A316V0M7_9BASI</name>
<sequence length="248" mass="27384">MSPLLLTTLLFILLVSSVTSTRWQQHQQPLGELAAQRVDLTLGVMSRCPDAVFTETALDSVIERVNDKVRLRFEYIGNFTDSSQHDVGVTEVGGVVCKHGDQECHGNIHQLCVQHALRPSRAGKDYDLSPSAAQRKVWDFVQCQNYDGLAQIGTDALAKQCLGLVKGPKWEGEDGIGACANGDEGRALLRDSVQVSKKRGIIKSATIQLEGKTICVRDGGEWKECPGGHETRDFVRQIEEAWRRKNGQ</sequence>
<evidence type="ECO:0000256" key="4">
    <source>
        <dbReference type="ARBA" id="ARBA00022729"/>
    </source>
</evidence>
<protein>
    <recommendedName>
        <fullName evidence="9">GILT-domain-containing protein</fullName>
    </recommendedName>
</protein>